<keyword evidence="2" id="KW-1185">Reference proteome</keyword>
<accession>A0AAD2G5S4</accession>
<gene>
    <name evidence="1" type="ORF">CYCCA115_LOCUS20483</name>
</gene>
<dbReference type="EMBL" id="CAKOGP040002169">
    <property type="protein sequence ID" value="CAJ1964122.1"/>
    <property type="molecule type" value="Genomic_DNA"/>
</dbReference>
<proteinExistence type="predicted"/>
<reference evidence="1" key="1">
    <citation type="submission" date="2023-08" db="EMBL/GenBank/DDBJ databases">
        <authorList>
            <person name="Audoor S."/>
            <person name="Bilcke G."/>
        </authorList>
    </citation>
    <scope>NUCLEOTIDE SEQUENCE</scope>
</reference>
<evidence type="ECO:0000313" key="1">
    <source>
        <dbReference type="EMBL" id="CAJ1964122.1"/>
    </source>
</evidence>
<sequence>MVFWTSGVNYDSKQVKKFKSRACLRTEKFNGRLKVFECLSGLFWHKENRFKHCFEAVAVICQYEMVHDKPLYDILIPSVLDDSNNEDHVYDSSGEESDGDST</sequence>
<dbReference type="Proteomes" id="UP001295423">
    <property type="component" value="Unassembled WGS sequence"/>
</dbReference>
<evidence type="ECO:0000313" key="2">
    <source>
        <dbReference type="Proteomes" id="UP001295423"/>
    </source>
</evidence>
<name>A0AAD2G5S4_9STRA</name>
<organism evidence="1 2">
    <name type="scientific">Cylindrotheca closterium</name>
    <dbReference type="NCBI Taxonomy" id="2856"/>
    <lineage>
        <taxon>Eukaryota</taxon>
        <taxon>Sar</taxon>
        <taxon>Stramenopiles</taxon>
        <taxon>Ochrophyta</taxon>
        <taxon>Bacillariophyta</taxon>
        <taxon>Bacillariophyceae</taxon>
        <taxon>Bacillariophycidae</taxon>
        <taxon>Bacillariales</taxon>
        <taxon>Bacillariaceae</taxon>
        <taxon>Cylindrotheca</taxon>
    </lineage>
</organism>
<dbReference type="AlphaFoldDB" id="A0AAD2G5S4"/>
<comment type="caution">
    <text evidence="1">The sequence shown here is derived from an EMBL/GenBank/DDBJ whole genome shotgun (WGS) entry which is preliminary data.</text>
</comment>
<protein>
    <submittedName>
        <fullName evidence="1">Uncharacterized protein</fullName>
    </submittedName>
</protein>